<evidence type="ECO:0008006" key="3">
    <source>
        <dbReference type="Google" id="ProtNLM"/>
    </source>
</evidence>
<dbReference type="Proteomes" id="UP000199497">
    <property type="component" value="Unassembled WGS sequence"/>
</dbReference>
<keyword evidence="2" id="KW-1185">Reference proteome</keyword>
<evidence type="ECO:0000313" key="2">
    <source>
        <dbReference type="Proteomes" id="UP000199497"/>
    </source>
</evidence>
<name>A0A1H0X3Q8_9ACTN</name>
<accession>A0A1H0X3Q8</accession>
<organism evidence="1 2">
    <name type="scientific">Actinopolyspora xinjiangensis</name>
    <dbReference type="NCBI Taxonomy" id="405564"/>
    <lineage>
        <taxon>Bacteria</taxon>
        <taxon>Bacillati</taxon>
        <taxon>Actinomycetota</taxon>
        <taxon>Actinomycetes</taxon>
        <taxon>Actinopolysporales</taxon>
        <taxon>Actinopolysporaceae</taxon>
        <taxon>Actinopolyspora</taxon>
    </lineage>
</organism>
<dbReference type="AlphaFoldDB" id="A0A1H0X3Q8"/>
<dbReference type="EMBL" id="FNJR01000026">
    <property type="protein sequence ID" value="SDP97355.1"/>
    <property type="molecule type" value="Genomic_DNA"/>
</dbReference>
<proteinExistence type="predicted"/>
<evidence type="ECO:0000313" key="1">
    <source>
        <dbReference type="EMBL" id="SDP97355.1"/>
    </source>
</evidence>
<reference evidence="2" key="1">
    <citation type="submission" date="2016-10" db="EMBL/GenBank/DDBJ databases">
        <authorList>
            <person name="Varghese N."/>
            <person name="Submissions S."/>
        </authorList>
    </citation>
    <scope>NUCLEOTIDE SEQUENCE [LARGE SCALE GENOMIC DNA]</scope>
    <source>
        <strain evidence="2">DSM 46732</strain>
    </source>
</reference>
<protein>
    <recommendedName>
        <fullName evidence="3">SpoVT-AbrB domain-containing protein</fullName>
    </recommendedName>
</protein>
<sequence length="125" mass="13658">MPLAVLPALRRRSSRCYRIVALDDRGRLAESAVIAALGWRPGQRLAIRVVEGVVLIEADAGGVFRLSRRCHVPLPAPVRRWCALGAGDRVLLVAEPARGRLTVYSLTVLDGVLSSVHERVWGEAE</sequence>
<gene>
    <name evidence="1" type="ORF">SAMN04487905_1262</name>
</gene>